<dbReference type="PANTHER" id="PTHR13767:SF2">
    <property type="entry name" value="PSEUDOURIDYLATE SYNTHASE TRUB1"/>
    <property type="match status" value="1"/>
</dbReference>
<dbReference type="PANTHER" id="PTHR13767">
    <property type="entry name" value="TRNA-PSEUDOURIDINE SYNTHASE"/>
    <property type="match status" value="1"/>
</dbReference>
<evidence type="ECO:0000256" key="1">
    <source>
        <dbReference type="ARBA" id="ARBA00000385"/>
    </source>
</evidence>
<dbReference type="HAMAP" id="MF_01080">
    <property type="entry name" value="TruB_bact"/>
    <property type="match status" value="1"/>
</dbReference>
<dbReference type="HOGENOM" id="CLU_032087_0_1_0"/>
<dbReference type="STRING" id="926567.TheveDRAFT_0810"/>
<dbReference type="GO" id="GO:1990481">
    <property type="term" value="P:mRNA pseudouridine synthesis"/>
    <property type="evidence" value="ECO:0007669"/>
    <property type="project" value="TreeGrafter"/>
</dbReference>
<accession>H0URM0</accession>
<feature type="domain" description="tRNA pseudouridylate synthase B C-terminal" evidence="7">
    <location>
        <begin position="177"/>
        <end position="209"/>
    </location>
</feature>
<dbReference type="OrthoDB" id="9802309at2"/>
<dbReference type="Proteomes" id="UP000005730">
    <property type="component" value="Chromosome"/>
</dbReference>
<dbReference type="RefSeq" id="WP_006583453.1">
    <property type="nucleotide sequence ID" value="NZ_CM001377.1"/>
</dbReference>
<evidence type="ECO:0000313" key="8">
    <source>
        <dbReference type="EMBL" id="EHM09959.1"/>
    </source>
</evidence>
<keyword evidence="3 5" id="KW-0819">tRNA processing</keyword>
<dbReference type="Pfam" id="PF01509">
    <property type="entry name" value="TruB_N"/>
    <property type="match status" value="1"/>
</dbReference>
<protein>
    <recommendedName>
        <fullName evidence="5">tRNA pseudouridine synthase B</fullName>
        <ecNumber evidence="5">5.4.99.25</ecNumber>
    </recommendedName>
    <alternativeName>
        <fullName evidence="5">tRNA pseudouridine(55) synthase</fullName>
        <shortName evidence="5">Psi55 synthase</shortName>
    </alternativeName>
    <alternativeName>
        <fullName evidence="5">tRNA pseudouridylate synthase</fullName>
    </alternativeName>
    <alternativeName>
        <fullName evidence="5">tRNA-uridine isomerase</fullName>
    </alternativeName>
</protein>
<dbReference type="EMBL" id="CM001377">
    <property type="protein sequence ID" value="EHM09959.1"/>
    <property type="molecule type" value="Genomic_DNA"/>
</dbReference>
<name>H0URM0_9BACT</name>
<dbReference type="InterPro" id="IPR032819">
    <property type="entry name" value="TruB_C"/>
</dbReference>
<evidence type="ECO:0000256" key="5">
    <source>
        <dbReference type="HAMAP-Rule" id="MF_01080"/>
    </source>
</evidence>
<feature type="active site" description="Nucleophile" evidence="5">
    <location>
        <position position="41"/>
    </location>
</feature>
<evidence type="ECO:0000256" key="4">
    <source>
        <dbReference type="ARBA" id="ARBA00023235"/>
    </source>
</evidence>
<comment type="function">
    <text evidence="5">Responsible for synthesis of pseudouridine from uracil-55 in the psi GC loop of transfer RNAs.</text>
</comment>
<dbReference type="Gene3D" id="3.30.2350.10">
    <property type="entry name" value="Pseudouridine synthase"/>
    <property type="match status" value="1"/>
</dbReference>
<evidence type="ECO:0000256" key="2">
    <source>
        <dbReference type="ARBA" id="ARBA00005642"/>
    </source>
</evidence>
<keyword evidence="9" id="KW-1185">Reference proteome</keyword>
<dbReference type="GO" id="GO:0031119">
    <property type="term" value="P:tRNA pseudouridine synthesis"/>
    <property type="evidence" value="ECO:0007669"/>
    <property type="project" value="UniProtKB-UniRule"/>
</dbReference>
<dbReference type="eggNOG" id="COG0130">
    <property type="taxonomic scope" value="Bacteria"/>
</dbReference>
<dbReference type="InterPro" id="IPR002501">
    <property type="entry name" value="PsdUridine_synth_N"/>
</dbReference>
<dbReference type="InterPro" id="IPR014780">
    <property type="entry name" value="tRNA_psdUridine_synth_TruB"/>
</dbReference>
<dbReference type="NCBIfam" id="TIGR00431">
    <property type="entry name" value="TruB"/>
    <property type="match status" value="1"/>
</dbReference>
<dbReference type="InterPro" id="IPR020103">
    <property type="entry name" value="PsdUridine_synth_cat_dom_sf"/>
</dbReference>
<dbReference type="AlphaFoldDB" id="H0URM0"/>
<reference evidence="8 9" key="1">
    <citation type="submission" date="2011-10" db="EMBL/GenBank/DDBJ databases">
        <title>The Noncontiguous Finished genome of Thermanaerovibrio velox DSM 12556.</title>
        <authorList>
            <consortium name="US DOE Joint Genome Institute (JGI-PGF)"/>
            <person name="Lucas S."/>
            <person name="Copeland A."/>
            <person name="Lapidus A."/>
            <person name="Glavina del Rio T."/>
            <person name="Dalin E."/>
            <person name="Tice H."/>
            <person name="Bruce D."/>
            <person name="Goodwin L."/>
            <person name="Pitluck S."/>
            <person name="Peters L."/>
            <person name="Mikhailova N."/>
            <person name="Teshima H."/>
            <person name="Kyrpides N."/>
            <person name="Mavromatis K."/>
            <person name="Ivanova N."/>
            <person name="Markowitz V."/>
            <person name="Cheng J.-F."/>
            <person name="Hugenholtz P."/>
            <person name="Woyke T."/>
            <person name="Wu D."/>
            <person name="Spring S."/>
            <person name="Brambilla E.-M."/>
            <person name="Klenk H.-P."/>
            <person name="Eisen J.A."/>
        </authorList>
    </citation>
    <scope>NUCLEOTIDE SEQUENCE [LARGE SCALE GENOMIC DNA]</scope>
    <source>
        <strain evidence="8 9">DSM 12556</strain>
    </source>
</reference>
<dbReference type="GO" id="GO:0160148">
    <property type="term" value="F:tRNA pseudouridine(55) synthase activity"/>
    <property type="evidence" value="ECO:0007669"/>
    <property type="project" value="UniProtKB-EC"/>
</dbReference>
<dbReference type="Pfam" id="PF16198">
    <property type="entry name" value="TruB_C_2"/>
    <property type="match status" value="1"/>
</dbReference>
<evidence type="ECO:0000259" key="6">
    <source>
        <dbReference type="Pfam" id="PF01509"/>
    </source>
</evidence>
<comment type="similarity">
    <text evidence="2 5">Belongs to the pseudouridine synthase TruB family. Type 1 subfamily.</text>
</comment>
<keyword evidence="4 5" id="KW-0413">Isomerase</keyword>
<evidence type="ECO:0000259" key="7">
    <source>
        <dbReference type="Pfam" id="PF16198"/>
    </source>
</evidence>
<feature type="domain" description="Pseudouridine synthase II N-terminal" evidence="6">
    <location>
        <begin position="31"/>
        <end position="176"/>
    </location>
</feature>
<proteinExistence type="inferred from homology"/>
<dbReference type="EC" id="5.4.99.25" evidence="5"/>
<sequence>MCFSGFLLIDKEEGLRSTACVELMRLKLGRSVKVGHAGTLDSGATGLLVLLVGRSTRLSEIVMSFTKEYFVDGVLGVSTDTDDMTGHVIQREKPPRISPEQMDRVIASMLGCRFQRPPAISAVHVGGRRAHEISRSGELPDIAPREVMIRRIDVLRYPDADGVFSLKVLCGKGTYIRSLIRDIGTALGTSASVLKLRRTSVGPLSSENALPSSVARDLCKEDLLAHVIPASEVLSILPFGEVPERLDKQCVNGGFIYARDLVGFRISPGLIAGGAVLVRHSAGGGIYRLADGGRLDCMVNMVL</sequence>
<organism evidence="8 9">
    <name type="scientific">Thermanaerovibrio velox DSM 12556</name>
    <dbReference type="NCBI Taxonomy" id="926567"/>
    <lineage>
        <taxon>Bacteria</taxon>
        <taxon>Thermotogati</taxon>
        <taxon>Synergistota</taxon>
        <taxon>Synergistia</taxon>
        <taxon>Synergistales</taxon>
        <taxon>Synergistaceae</taxon>
        <taxon>Thermanaerovibrio</taxon>
    </lineage>
</organism>
<dbReference type="GO" id="GO:0003723">
    <property type="term" value="F:RNA binding"/>
    <property type="evidence" value="ECO:0007669"/>
    <property type="project" value="InterPro"/>
</dbReference>
<evidence type="ECO:0000313" key="9">
    <source>
        <dbReference type="Proteomes" id="UP000005730"/>
    </source>
</evidence>
<dbReference type="SUPFAM" id="SSF55120">
    <property type="entry name" value="Pseudouridine synthase"/>
    <property type="match status" value="1"/>
</dbReference>
<comment type="catalytic activity">
    <reaction evidence="1 5">
        <text>uridine(55) in tRNA = pseudouridine(55) in tRNA</text>
        <dbReference type="Rhea" id="RHEA:42532"/>
        <dbReference type="Rhea" id="RHEA-COMP:10101"/>
        <dbReference type="Rhea" id="RHEA-COMP:10102"/>
        <dbReference type="ChEBI" id="CHEBI:65314"/>
        <dbReference type="ChEBI" id="CHEBI:65315"/>
        <dbReference type="EC" id="5.4.99.25"/>
    </reaction>
</comment>
<gene>
    <name evidence="5" type="primary">truB</name>
    <name evidence="8" type="ORF">TheveDRAFT_0810</name>
</gene>
<evidence type="ECO:0000256" key="3">
    <source>
        <dbReference type="ARBA" id="ARBA00022694"/>
    </source>
</evidence>